<dbReference type="SUPFAM" id="SSF53756">
    <property type="entry name" value="UDP-Glycosyltransferase/glycogen phosphorylase"/>
    <property type="match status" value="1"/>
</dbReference>
<sequence>MSLVKVRRVSRTNIAAVAVVIIVVIGGLLATIFFREPVFLFNALGLSAAVVILLIVAERVAINIRNAVGQIELSSRNSVREHSTALVHLELRARRMERVLNDTAGSAGRSSPIIRRIDASVNGLRTDFQSTARALAGSAGPALATTEHNSGSSGAIGAAAATTSFPAIPEADSSATFPEMTVLMIADEFTLKAFAHEWRVVTATPEDWKQAIDDSQPQFLFVESAWEGNRGSWKYHLVGQSAPRQAIRDLTAYCREQGIPTLFWNKEDPPHFEDFLDTAALFDHVFTTDGDKIPEYISRLGHIRVHLLPFAAQPAIHNPKRVRGVERDRSVVFGGMYFRDKYPERRKQLDILLPAAEKLGLDIYSRNSGDEERYRFPKRFAASVRPGIPYPQMISAYHGYKVVINVNSVVDSSSMCARRVFEATACGAAVVTTPTAAITRFFDVDLLTLIDDESTAYDRMRVLVRSDELRERRVHRAQRRIWENDTYTHRAREVMKILGVETPSASVRCSIVVCTNRPHNLPLVMGNFLRQNRAGRIGEIELVVVTHGFRVEEETLKTVLSEVSAQQDADREPGPINVVEADQKASLGELLNRGFAESSGEYVFRMDDDDYYGANYVRDQLNAIVFSRADLVGKAETYMYFEHEDATFLTFPGKAHRETDFVRGATFAGPRKTFIDTRFEERRTGEDSDFITRLRQSGGTIYSSDRFNYVVNRHADKSRHTWAAADAQLMGTGEMKFLGNDPQQIEV</sequence>
<reference evidence="4 5" key="1">
    <citation type="submission" date="2024-07" db="EMBL/GenBank/DDBJ databases">
        <title>Mealworm larvae gut microbial communities from Newark, Delaware, USA.</title>
        <authorList>
            <person name="Blenner M."/>
        </authorList>
    </citation>
    <scope>NUCLEOTIDE SEQUENCE [LARGE SCALE GENOMIC DNA]</scope>
    <source>
        <strain evidence="4 5">UD i117</strain>
    </source>
</reference>
<dbReference type="SUPFAM" id="SSF53448">
    <property type="entry name" value="Nucleotide-diphospho-sugar transferases"/>
    <property type="match status" value="1"/>
</dbReference>
<evidence type="ECO:0000313" key="4">
    <source>
        <dbReference type="EMBL" id="MEY9260136.1"/>
    </source>
</evidence>
<name>A0ABV4ENM0_BREEP</name>
<keyword evidence="5" id="KW-1185">Reference proteome</keyword>
<dbReference type="Pfam" id="PF13524">
    <property type="entry name" value="Glyco_trans_1_2"/>
    <property type="match status" value="1"/>
</dbReference>
<protein>
    <submittedName>
        <fullName evidence="4">Glycosyltransferase involved in cell wall biosynthesis</fullName>
    </submittedName>
</protein>
<evidence type="ECO:0000259" key="3">
    <source>
        <dbReference type="Pfam" id="PF13524"/>
    </source>
</evidence>
<keyword evidence="1" id="KW-0812">Transmembrane</keyword>
<feature type="domain" description="Glycosyltransferase 2-like" evidence="2">
    <location>
        <begin position="511"/>
        <end position="632"/>
    </location>
</feature>
<dbReference type="Proteomes" id="UP001565435">
    <property type="component" value="Unassembled WGS sequence"/>
</dbReference>
<dbReference type="InterPro" id="IPR055259">
    <property type="entry name" value="YkvP/CgeB_Glyco_trans-like"/>
</dbReference>
<dbReference type="RefSeq" id="WP_370037037.1">
    <property type="nucleotide sequence ID" value="NZ_JBGBYS010000023.1"/>
</dbReference>
<feature type="transmembrane region" description="Helical" evidence="1">
    <location>
        <begin position="12"/>
        <end position="33"/>
    </location>
</feature>
<evidence type="ECO:0000259" key="2">
    <source>
        <dbReference type="Pfam" id="PF00535"/>
    </source>
</evidence>
<dbReference type="Gene3D" id="3.40.50.2000">
    <property type="entry name" value="Glycogen Phosphorylase B"/>
    <property type="match status" value="1"/>
</dbReference>
<keyword evidence="1" id="KW-1133">Transmembrane helix</keyword>
<feature type="domain" description="Spore protein YkvP/CgeB glycosyl transferase-like" evidence="3">
    <location>
        <begin position="360"/>
        <end position="495"/>
    </location>
</feature>
<dbReference type="EMBL" id="JBGBYS010000023">
    <property type="protein sequence ID" value="MEY9260136.1"/>
    <property type="molecule type" value="Genomic_DNA"/>
</dbReference>
<keyword evidence="1" id="KW-0472">Membrane</keyword>
<organism evidence="4 5">
    <name type="scientific">Brevibacterium epidermidis</name>
    <dbReference type="NCBI Taxonomy" id="1698"/>
    <lineage>
        <taxon>Bacteria</taxon>
        <taxon>Bacillati</taxon>
        <taxon>Actinomycetota</taxon>
        <taxon>Actinomycetes</taxon>
        <taxon>Micrococcales</taxon>
        <taxon>Brevibacteriaceae</taxon>
        <taxon>Brevibacterium</taxon>
    </lineage>
</organism>
<dbReference type="InterPro" id="IPR001173">
    <property type="entry name" value="Glyco_trans_2-like"/>
</dbReference>
<dbReference type="CDD" id="cd00761">
    <property type="entry name" value="Glyco_tranf_GTA_type"/>
    <property type="match status" value="1"/>
</dbReference>
<proteinExistence type="predicted"/>
<dbReference type="Gene3D" id="3.90.550.10">
    <property type="entry name" value="Spore Coat Polysaccharide Biosynthesis Protein SpsA, Chain A"/>
    <property type="match status" value="1"/>
</dbReference>
<evidence type="ECO:0000313" key="5">
    <source>
        <dbReference type="Proteomes" id="UP001565435"/>
    </source>
</evidence>
<evidence type="ECO:0000256" key="1">
    <source>
        <dbReference type="SAM" id="Phobius"/>
    </source>
</evidence>
<dbReference type="InterPro" id="IPR029044">
    <property type="entry name" value="Nucleotide-diphossugar_trans"/>
</dbReference>
<accession>A0ABV4ENM0</accession>
<dbReference type="Pfam" id="PF00535">
    <property type="entry name" value="Glycos_transf_2"/>
    <property type="match status" value="1"/>
</dbReference>
<comment type="caution">
    <text evidence="4">The sequence shown here is derived from an EMBL/GenBank/DDBJ whole genome shotgun (WGS) entry which is preliminary data.</text>
</comment>
<gene>
    <name evidence="4" type="ORF">ABH903_003174</name>
</gene>